<evidence type="ECO:0008006" key="6">
    <source>
        <dbReference type="Google" id="ProtNLM"/>
    </source>
</evidence>
<dbReference type="GO" id="GO:0043565">
    <property type="term" value="F:sequence-specific DNA binding"/>
    <property type="evidence" value="ECO:0007669"/>
    <property type="project" value="InterPro"/>
</dbReference>
<dbReference type="NCBIfam" id="TIGR00229">
    <property type="entry name" value="sensory_box"/>
    <property type="match status" value="1"/>
</dbReference>
<accession>A0A433RSY7</accession>
<dbReference type="SUPFAM" id="SSF46689">
    <property type="entry name" value="Homeodomain-like"/>
    <property type="match status" value="1"/>
</dbReference>
<dbReference type="Gene3D" id="1.10.10.60">
    <property type="entry name" value="Homeodomain-like"/>
    <property type="match status" value="1"/>
</dbReference>
<keyword evidence="5" id="KW-1185">Reference proteome</keyword>
<dbReference type="Pfam" id="PF00989">
    <property type="entry name" value="PAS"/>
    <property type="match status" value="1"/>
</dbReference>
<proteinExistence type="predicted"/>
<reference evidence="4 5" key="1">
    <citation type="submission" date="2014-11" db="EMBL/GenBank/DDBJ databases">
        <title>Genome sequence and analysis of novel Kurthia sp.</title>
        <authorList>
            <person name="Lawson J.N."/>
            <person name="Gonzalez J.E."/>
            <person name="Rinauldi L."/>
            <person name="Xuan Z."/>
            <person name="Firman A."/>
            <person name="Shaddox L."/>
            <person name="Trudeau A."/>
            <person name="Shah S."/>
            <person name="Reiman D."/>
        </authorList>
    </citation>
    <scope>NUCLEOTIDE SEQUENCE [LARGE SCALE GENOMIC DNA]</scope>
    <source>
        <strain evidence="4 5">3B1D</strain>
    </source>
</reference>
<dbReference type="SMART" id="SM00091">
    <property type="entry name" value="PAS"/>
    <property type="match status" value="1"/>
</dbReference>
<dbReference type="CDD" id="cd00130">
    <property type="entry name" value="PAS"/>
    <property type="match status" value="1"/>
</dbReference>
<feature type="domain" description="PAS" evidence="2">
    <location>
        <begin position="120"/>
        <end position="196"/>
    </location>
</feature>
<dbReference type="Pfam" id="PF02954">
    <property type="entry name" value="HTH_8"/>
    <property type="match status" value="1"/>
</dbReference>
<dbReference type="RefSeq" id="WP_158621026.1">
    <property type="nucleotide sequence ID" value="NZ_JTFC01000031.1"/>
</dbReference>
<dbReference type="GO" id="GO:0006355">
    <property type="term" value="P:regulation of DNA-templated transcription"/>
    <property type="evidence" value="ECO:0007669"/>
    <property type="project" value="InterPro"/>
</dbReference>
<feature type="domain" description="CBS" evidence="3">
    <location>
        <begin position="9"/>
        <end position="68"/>
    </location>
</feature>
<keyword evidence="1" id="KW-0129">CBS domain</keyword>
<dbReference type="InterPro" id="IPR009057">
    <property type="entry name" value="Homeodomain-like_sf"/>
</dbReference>
<evidence type="ECO:0000259" key="2">
    <source>
        <dbReference type="PROSITE" id="PS50112"/>
    </source>
</evidence>
<dbReference type="PROSITE" id="PS50112">
    <property type="entry name" value="PAS"/>
    <property type="match status" value="1"/>
</dbReference>
<dbReference type="Gene3D" id="3.30.450.20">
    <property type="entry name" value="PAS domain"/>
    <property type="match status" value="1"/>
</dbReference>
<dbReference type="InterPro" id="IPR046342">
    <property type="entry name" value="CBS_dom_sf"/>
</dbReference>
<dbReference type="Gene3D" id="3.10.580.10">
    <property type="entry name" value="CBS-domain"/>
    <property type="match status" value="1"/>
</dbReference>
<sequence length="295" mass="33779">MDIQWASYMQPLSYQLAHTTTLRQAARYFSSQKVHVVVIVERGRVVGILESEQILAHIDELERLVSDIMQPVQTIGIEKVSLEQAFPVVVENHQHQQIGLLTKDVMHVLMKDFMERYGLEKRAFAMTLQHAYEGIVVVDSNGVIVEFNDAYSRFTGVPHANAIGRHVTEIIENTQMHVVVKTGIAERNQQQLINGQEMRVHRLPLIQKGVTIGAIGFLMFEEITKIYNVYDQMHQNNLLQQSSHMKDTLHTHERDLIIQVLKEHGGNKVRAAEALGIHRTTLYQKLKKLHIEQGE</sequence>
<evidence type="ECO:0000313" key="4">
    <source>
        <dbReference type="EMBL" id="RUS55264.1"/>
    </source>
</evidence>
<protein>
    <recommendedName>
        <fullName evidence="6">Fis family transcriptional regulator</fullName>
    </recommendedName>
</protein>
<dbReference type="SUPFAM" id="SSF55785">
    <property type="entry name" value="PYP-like sensor domain (PAS domain)"/>
    <property type="match status" value="1"/>
</dbReference>
<dbReference type="SUPFAM" id="SSF54631">
    <property type="entry name" value="CBS-domain pair"/>
    <property type="match status" value="1"/>
</dbReference>
<comment type="caution">
    <text evidence="4">The sequence shown here is derived from an EMBL/GenBank/DDBJ whole genome shotgun (WGS) entry which is preliminary data.</text>
</comment>
<gene>
    <name evidence="4" type="ORF">QI30_09975</name>
</gene>
<evidence type="ECO:0000313" key="5">
    <source>
        <dbReference type="Proteomes" id="UP000288623"/>
    </source>
</evidence>
<name>A0A433RSY7_9BACL</name>
<dbReference type="OrthoDB" id="9771372at2"/>
<organism evidence="4 5">
    <name type="scientific">Candidatus Kurthia intestinigallinarum</name>
    <dbReference type="NCBI Taxonomy" id="1562256"/>
    <lineage>
        <taxon>Bacteria</taxon>
        <taxon>Bacillati</taxon>
        <taxon>Bacillota</taxon>
        <taxon>Bacilli</taxon>
        <taxon>Bacillales</taxon>
        <taxon>Caryophanaceae</taxon>
        <taxon>Kurthia</taxon>
    </lineage>
</organism>
<dbReference type="Proteomes" id="UP000288623">
    <property type="component" value="Unassembled WGS sequence"/>
</dbReference>
<dbReference type="EMBL" id="JTFC01000031">
    <property type="protein sequence ID" value="RUS55264.1"/>
    <property type="molecule type" value="Genomic_DNA"/>
</dbReference>
<dbReference type="PRINTS" id="PR01590">
    <property type="entry name" value="HTHFIS"/>
</dbReference>
<dbReference type="Pfam" id="PF00571">
    <property type="entry name" value="CBS"/>
    <property type="match status" value="1"/>
</dbReference>
<evidence type="ECO:0000256" key="1">
    <source>
        <dbReference type="PROSITE-ProRule" id="PRU00703"/>
    </source>
</evidence>
<evidence type="ECO:0000259" key="3">
    <source>
        <dbReference type="PROSITE" id="PS51371"/>
    </source>
</evidence>
<dbReference type="InterPro" id="IPR000644">
    <property type="entry name" value="CBS_dom"/>
</dbReference>
<dbReference type="InterPro" id="IPR035965">
    <property type="entry name" value="PAS-like_dom_sf"/>
</dbReference>
<dbReference type="InterPro" id="IPR013767">
    <property type="entry name" value="PAS_fold"/>
</dbReference>
<dbReference type="InterPro" id="IPR000014">
    <property type="entry name" value="PAS"/>
</dbReference>
<dbReference type="InterPro" id="IPR002197">
    <property type="entry name" value="HTH_Fis"/>
</dbReference>
<dbReference type="PROSITE" id="PS51371">
    <property type="entry name" value="CBS"/>
    <property type="match status" value="1"/>
</dbReference>
<dbReference type="AlphaFoldDB" id="A0A433RSY7"/>